<feature type="region of interest" description="Disordered" evidence="7">
    <location>
        <begin position="1"/>
        <end position="55"/>
    </location>
</feature>
<comment type="subcellular location">
    <subcellularLocation>
        <location evidence="1 5 6">Nucleus</location>
    </subcellularLocation>
</comment>
<keyword evidence="2 5" id="KW-0238">DNA-binding</keyword>
<dbReference type="WBParaSite" id="GPUH_0000951201-mRNA-1">
    <property type="protein sequence ID" value="GPUH_0000951201-mRNA-1"/>
    <property type="gene ID" value="GPUH_0000951201"/>
</dbReference>
<feature type="domain" description="Homeobox" evidence="8">
    <location>
        <begin position="46"/>
        <end position="106"/>
    </location>
</feature>
<dbReference type="PRINTS" id="PR00028">
    <property type="entry name" value="POUDOMAIN"/>
</dbReference>
<feature type="compositionally biased region" description="Low complexity" evidence="7">
    <location>
        <begin position="36"/>
        <end position="45"/>
    </location>
</feature>
<keyword evidence="3 5" id="KW-0371">Homeobox</keyword>
<dbReference type="Pfam" id="PF00046">
    <property type="entry name" value="Homeodomain"/>
    <property type="match status" value="1"/>
</dbReference>
<accession>A0A183DLB0</accession>
<dbReference type="InterPro" id="IPR009057">
    <property type="entry name" value="Homeodomain-like_sf"/>
</dbReference>
<evidence type="ECO:0000256" key="2">
    <source>
        <dbReference type="ARBA" id="ARBA00023125"/>
    </source>
</evidence>
<protein>
    <submittedName>
        <fullName evidence="9">Homeobox domain-containing protein</fullName>
    </submittedName>
</protein>
<sequence>LTNSTVNSSISNESAEVLSDEPSSSNGFSADPPAPSSSSTSSGAPLKKRRKRTNLHMAQRTALDTYFDINPRPDHDRMAEIAEIVGLDRDVVRVWFCNRRQKLRKE</sequence>
<dbReference type="PANTHER" id="PTHR11636">
    <property type="entry name" value="POU DOMAIN"/>
    <property type="match status" value="1"/>
</dbReference>
<evidence type="ECO:0000256" key="6">
    <source>
        <dbReference type="RuleBase" id="RU000682"/>
    </source>
</evidence>
<dbReference type="PROSITE" id="PS50071">
    <property type="entry name" value="HOMEOBOX_2"/>
    <property type="match status" value="1"/>
</dbReference>
<dbReference type="SUPFAM" id="SSF46689">
    <property type="entry name" value="Homeodomain-like"/>
    <property type="match status" value="1"/>
</dbReference>
<dbReference type="InterPro" id="IPR050255">
    <property type="entry name" value="POU_domain_TF"/>
</dbReference>
<dbReference type="SMART" id="SM00389">
    <property type="entry name" value="HOX"/>
    <property type="match status" value="1"/>
</dbReference>
<evidence type="ECO:0000256" key="7">
    <source>
        <dbReference type="SAM" id="MobiDB-lite"/>
    </source>
</evidence>
<evidence type="ECO:0000313" key="9">
    <source>
        <dbReference type="WBParaSite" id="GPUH_0000951201-mRNA-1"/>
    </source>
</evidence>
<dbReference type="PANTHER" id="PTHR11636:SF137">
    <property type="entry name" value="HOMEOBOX PROTEIN CEH-18"/>
    <property type="match status" value="1"/>
</dbReference>
<evidence type="ECO:0000256" key="5">
    <source>
        <dbReference type="PROSITE-ProRule" id="PRU00108"/>
    </source>
</evidence>
<feature type="compositionally biased region" description="Polar residues" evidence="7">
    <location>
        <begin position="1"/>
        <end position="14"/>
    </location>
</feature>
<proteinExistence type="predicted"/>
<dbReference type="InterPro" id="IPR017970">
    <property type="entry name" value="Homeobox_CS"/>
</dbReference>
<evidence type="ECO:0000256" key="3">
    <source>
        <dbReference type="ARBA" id="ARBA00023155"/>
    </source>
</evidence>
<dbReference type="InterPro" id="IPR013847">
    <property type="entry name" value="POU"/>
</dbReference>
<dbReference type="Gene3D" id="1.10.10.60">
    <property type="entry name" value="Homeodomain-like"/>
    <property type="match status" value="1"/>
</dbReference>
<dbReference type="InterPro" id="IPR001356">
    <property type="entry name" value="HD"/>
</dbReference>
<organism evidence="9">
    <name type="scientific">Gongylonema pulchrum</name>
    <dbReference type="NCBI Taxonomy" id="637853"/>
    <lineage>
        <taxon>Eukaryota</taxon>
        <taxon>Metazoa</taxon>
        <taxon>Ecdysozoa</taxon>
        <taxon>Nematoda</taxon>
        <taxon>Chromadorea</taxon>
        <taxon>Rhabditida</taxon>
        <taxon>Spirurina</taxon>
        <taxon>Spiruromorpha</taxon>
        <taxon>Spiruroidea</taxon>
        <taxon>Gongylonematidae</taxon>
        <taxon>Gongylonema</taxon>
    </lineage>
</organism>
<dbReference type="GO" id="GO:0000978">
    <property type="term" value="F:RNA polymerase II cis-regulatory region sequence-specific DNA binding"/>
    <property type="evidence" value="ECO:0007669"/>
    <property type="project" value="TreeGrafter"/>
</dbReference>
<keyword evidence="4 5" id="KW-0539">Nucleus</keyword>
<evidence type="ECO:0000259" key="8">
    <source>
        <dbReference type="PROSITE" id="PS50071"/>
    </source>
</evidence>
<dbReference type="AlphaFoldDB" id="A0A183DLB0"/>
<dbReference type="GO" id="GO:0000981">
    <property type="term" value="F:DNA-binding transcription factor activity, RNA polymerase II-specific"/>
    <property type="evidence" value="ECO:0007669"/>
    <property type="project" value="InterPro"/>
</dbReference>
<evidence type="ECO:0000256" key="1">
    <source>
        <dbReference type="ARBA" id="ARBA00004123"/>
    </source>
</evidence>
<reference evidence="9" key="1">
    <citation type="submission" date="2016-06" db="UniProtKB">
        <authorList>
            <consortium name="WormBaseParasite"/>
        </authorList>
    </citation>
    <scope>IDENTIFICATION</scope>
</reference>
<evidence type="ECO:0000256" key="4">
    <source>
        <dbReference type="ARBA" id="ARBA00023242"/>
    </source>
</evidence>
<dbReference type="CDD" id="cd00086">
    <property type="entry name" value="homeodomain"/>
    <property type="match status" value="1"/>
</dbReference>
<dbReference type="PROSITE" id="PS00027">
    <property type="entry name" value="HOMEOBOX_1"/>
    <property type="match status" value="1"/>
</dbReference>
<dbReference type="GO" id="GO:0005634">
    <property type="term" value="C:nucleus"/>
    <property type="evidence" value="ECO:0007669"/>
    <property type="project" value="UniProtKB-SubCell"/>
</dbReference>
<name>A0A183DLB0_9BILA</name>